<gene>
    <name evidence="2" type="ORF">Ldro_1992</name>
</gene>
<evidence type="ECO:0000256" key="1">
    <source>
        <dbReference type="SAM" id="Coils"/>
    </source>
</evidence>
<dbReference type="OrthoDB" id="5654301at2"/>
<proteinExistence type="predicted"/>
<feature type="coiled-coil region" evidence="1">
    <location>
        <begin position="181"/>
        <end position="274"/>
    </location>
</feature>
<dbReference type="EMBL" id="LNXY01000027">
    <property type="protein sequence ID" value="KTC85667.1"/>
    <property type="molecule type" value="Genomic_DNA"/>
</dbReference>
<name>A0A0W0SQV2_9GAMM</name>
<dbReference type="STRING" id="1212489.Ldro_1992"/>
<reference evidence="2 3" key="1">
    <citation type="submission" date="2015-11" db="EMBL/GenBank/DDBJ databases">
        <title>Genomic analysis of 38 Legionella species identifies large and diverse effector repertoires.</title>
        <authorList>
            <person name="Burstein D."/>
            <person name="Amaro F."/>
            <person name="Zusman T."/>
            <person name="Lifshitz Z."/>
            <person name="Cohen O."/>
            <person name="Gilbert J.A."/>
            <person name="Pupko T."/>
            <person name="Shuman H.A."/>
            <person name="Segal G."/>
        </authorList>
    </citation>
    <scope>NUCLEOTIDE SEQUENCE [LARGE SCALE GENOMIC DNA]</scope>
    <source>
        <strain evidence="2 3">ATCC 700990</strain>
    </source>
</reference>
<evidence type="ECO:0000313" key="2">
    <source>
        <dbReference type="EMBL" id="KTC85667.1"/>
    </source>
</evidence>
<comment type="caution">
    <text evidence="2">The sequence shown here is derived from an EMBL/GenBank/DDBJ whole genome shotgun (WGS) entry which is preliminary data.</text>
</comment>
<sequence length="352" mass="40077">MSDLKRMMRALAVSIIRYNEAQTEKNQSALSRLKKPHDELISDLEELIKEATQSYDSRTPVLNYLLYLIKKFKPMVDETKPLDDTHYQEIENNLVDFILNMKKLRELSHSDKTNIEYDGKKEAMFGFIRGVLKSYTPCISAQIIEKIIFIPFELEFSTSEAGVRETIKALVEAHKTEVRENYDLQAKDESLEAENKQLKERNGKLFLAVQEKEEELKRLQAKHSALEATHLSSIENENRLRELEGKFAELSVVNEENKNKLSLLQQENAELKEKFDASPVKTTSLTRDLPGQIGESPALPIIPGSYTRLLGPHRNSLFPGTFFHYPVTPILSPSTPIGVTPFSLTPKGSDTP</sequence>
<dbReference type="Proteomes" id="UP000054736">
    <property type="component" value="Unassembled WGS sequence"/>
</dbReference>
<keyword evidence="3" id="KW-1185">Reference proteome</keyword>
<accession>A0A0W0SQV2</accession>
<keyword evidence="1" id="KW-0175">Coiled coil</keyword>
<protein>
    <submittedName>
        <fullName evidence="2">Uncharacterized protein</fullName>
    </submittedName>
</protein>
<dbReference type="RefSeq" id="WP_058496281.1">
    <property type="nucleotide sequence ID" value="NZ_CAAAIU010000005.1"/>
</dbReference>
<organism evidence="2 3">
    <name type="scientific">Legionella drozanskii LLAP-1</name>
    <dbReference type="NCBI Taxonomy" id="1212489"/>
    <lineage>
        <taxon>Bacteria</taxon>
        <taxon>Pseudomonadati</taxon>
        <taxon>Pseudomonadota</taxon>
        <taxon>Gammaproteobacteria</taxon>
        <taxon>Legionellales</taxon>
        <taxon>Legionellaceae</taxon>
        <taxon>Legionella</taxon>
    </lineage>
</organism>
<dbReference type="PATRIC" id="fig|1212489.4.peg.2105"/>
<dbReference type="AlphaFoldDB" id="A0A0W0SQV2"/>
<evidence type="ECO:0000313" key="3">
    <source>
        <dbReference type="Proteomes" id="UP000054736"/>
    </source>
</evidence>